<dbReference type="EC" id="6.3.5.4" evidence="2"/>
<comment type="pathway">
    <text evidence="1">Amino-acid biosynthesis; L-asparagine biosynthesis; L-asparagine from L-aspartate (L-Gln route): step 1/1.</text>
</comment>
<keyword evidence="3" id="KW-0028">Amino-acid biosynthesis</keyword>
<dbReference type="InterPro" id="IPR001962">
    <property type="entry name" value="Asn_synthase"/>
</dbReference>
<dbReference type="PANTHER" id="PTHR43284">
    <property type="entry name" value="ASPARAGINE SYNTHETASE (GLUTAMINE-HYDROLYZING)"/>
    <property type="match status" value="1"/>
</dbReference>
<evidence type="ECO:0000313" key="6">
    <source>
        <dbReference type="EMBL" id="MBY0203692.1"/>
    </source>
</evidence>
<proteinExistence type="predicted"/>
<dbReference type="InterPro" id="IPR051786">
    <property type="entry name" value="ASN_synthetase/amidase"/>
</dbReference>
<dbReference type="SUPFAM" id="SSF52402">
    <property type="entry name" value="Adenine nucleotide alpha hydrolases-like"/>
    <property type="match status" value="1"/>
</dbReference>
<dbReference type="PANTHER" id="PTHR43284:SF1">
    <property type="entry name" value="ASPARAGINE SYNTHETASE"/>
    <property type="match status" value="1"/>
</dbReference>
<evidence type="ECO:0000256" key="4">
    <source>
        <dbReference type="ARBA" id="ARBA00048741"/>
    </source>
</evidence>
<evidence type="ECO:0000313" key="7">
    <source>
        <dbReference type="Proteomes" id="UP000706031"/>
    </source>
</evidence>
<dbReference type="Gene3D" id="3.40.50.620">
    <property type="entry name" value="HUPs"/>
    <property type="match status" value="2"/>
</dbReference>
<name>A0ABS7KHV1_9BACL</name>
<feature type="domain" description="Asparagine synthetase" evidence="5">
    <location>
        <begin position="118"/>
        <end position="486"/>
    </location>
</feature>
<sequence>MGGALFDTSLCWSKLDGTMVVSDSAWNIAQYFNLDISKAAVALNLISSLPYYPFQNVPMWENIEKVQPFCVLKNGKNQTFEEVKIWDAPGLNHDMDLTLKNIREGFLEVIRSSNRYANVSADLSGGVDSASVAYLLKFCDTDVKLYHTKTDNNWNSDSKWAASFAEDMNTPLNTLSSLSESGKRYDSNTPYSGSKLPDHPIFWADTEGYVEKIVSLNENPGNSIHFTGLGGDELFTPMPAYAWTLVRQNKLRSLSLGFRYCLISRISFLKGMSDLMNNMPFKEAIKSEIGIRFGYNRSNKKESALDWSGKINVPAWINKDSLSLSYKAAVNAVDKISGGLDSDRSKHQALESLLFQTRVIGQLNLIYGEEYKWKSPFLDTKIIESALSIPMQHHLKSGITKPMLHEATMGIVPREVFTRGFKGDYSTALYRGYKEAANAIISIVKDLNVVKLGVVDPDILVSELSMPSALHNRIIDFERLCAVERWLKNTIDFNKKKAKVVKL</sequence>
<gene>
    <name evidence="6" type="ORF">H7T88_10760</name>
</gene>
<keyword evidence="3" id="KW-0061">Asparagine biosynthesis</keyword>
<evidence type="ECO:0000256" key="2">
    <source>
        <dbReference type="ARBA" id="ARBA00012737"/>
    </source>
</evidence>
<reference evidence="6 7" key="1">
    <citation type="submission" date="2020-08" db="EMBL/GenBank/DDBJ databases">
        <title>Fungal Genomes of the International Space Station.</title>
        <authorList>
            <person name="Seuylemezian A."/>
            <person name="Singh N.K."/>
            <person name="Wood J."/>
            <person name="Venkateswaran K."/>
        </authorList>
    </citation>
    <scope>NUCLEOTIDE SEQUENCE [LARGE SCALE GENOMIC DNA]</scope>
    <source>
        <strain evidence="6 7">S/N-304-OC-R4</strain>
    </source>
</reference>
<keyword evidence="7" id="KW-1185">Reference proteome</keyword>
<evidence type="ECO:0000256" key="1">
    <source>
        <dbReference type="ARBA" id="ARBA00005187"/>
    </source>
</evidence>
<accession>A0ABS7KHV1</accession>
<comment type="caution">
    <text evidence="6">The sequence shown here is derived from an EMBL/GenBank/DDBJ whole genome shotgun (WGS) entry which is preliminary data.</text>
</comment>
<dbReference type="EMBL" id="JACLIC010000018">
    <property type="protein sequence ID" value="MBY0203692.1"/>
    <property type="molecule type" value="Genomic_DNA"/>
</dbReference>
<evidence type="ECO:0000256" key="3">
    <source>
        <dbReference type="ARBA" id="ARBA00022888"/>
    </source>
</evidence>
<dbReference type="InterPro" id="IPR014729">
    <property type="entry name" value="Rossmann-like_a/b/a_fold"/>
</dbReference>
<dbReference type="Pfam" id="PF00733">
    <property type="entry name" value="Asn_synthase"/>
    <property type="match status" value="1"/>
</dbReference>
<comment type="catalytic activity">
    <reaction evidence="4">
        <text>L-aspartate + L-glutamine + ATP + H2O = L-asparagine + L-glutamate + AMP + diphosphate + H(+)</text>
        <dbReference type="Rhea" id="RHEA:12228"/>
        <dbReference type="ChEBI" id="CHEBI:15377"/>
        <dbReference type="ChEBI" id="CHEBI:15378"/>
        <dbReference type="ChEBI" id="CHEBI:29985"/>
        <dbReference type="ChEBI" id="CHEBI:29991"/>
        <dbReference type="ChEBI" id="CHEBI:30616"/>
        <dbReference type="ChEBI" id="CHEBI:33019"/>
        <dbReference type="ChEBI" id="CHEBI:58048"/>
        <dbReference type="ChEBI" id="CHEBI:58359"/>
        <dbReference type="ChEBI" id="CHEBI:456215"/>
        <dbReference type="EC" id="6.3.5.4"/>
    </reaction>
</comment>
<organism evidence="6 7">
    <name type="scientific">Paenibacillus cucumis</name>
    <name type="common">ex Kampfer et al. 2016</name>
    <dbReference type="NCBI Taxonomy" id="1776858"/>
    <lineage>
        <taxon>Bacteria</taxon>
        <taxon>Bacillati</taxon>
        <taxon>Bacillota</taxon>
        <taxon>Bacilli</taxon>
        <taxon>Bacillales</taxon>
        <taxon>Paenibacillaceae</taxon>
        <taxon>Paenibacillus</taxon>
    </lineage>
</organism>
<protein>
    <recommendedName>
        <fullName evidence="2">asparagine synthase (glutamine-hydrolyzing)</fullName>
        <ecNumber evidence="2">6.3.5.4</ecNumber>
    </recommendedName>
</protein>
<dbReference type="Proteomes" id="UP000706031">
    <property type="component" value="Unassembled WGS sequence"/>
</dbReference>
<evidence type="ECO:0000259" key="5">
    <source>
        <dbReference type="Pfam" id="PF00733"/>
    </source>
</evidence>